<dbReference type="SUPFAM" id="SSF50475">
    <property type="entry name" value="FMN-binding split barrel"/>
    <property type="match status" value="1"/>
</dbReference>
<dbReference type="PANTHER" id="PTHR34818:SF1">
    <property type="entry name" value="PROTEIN BLI-3"/>
    <property type="match status" value="1"/>
</dbReference>
<protein>
    <submittedName>
        <fullName evidence="2">Pyridoxamine 5'-phosphate oxidase family protein</fullName>
    </submittedName>
</protein>
<dbReference type="Gene3D" id="2.30.110.10">
    <property type="entry name" value="Electron Transport, Fmn-binding Protein, Chain A"/>
    <property type="match status" value="1"/>
</dbReference>
<dbReference type="InterPro" id="IPR011576">
    <property type="entry name" value="Pyridox_Oxase_N"/>
</dbReference>
<dbReference type="InterPro" id="IPR012349">
    <property type="entry name" value="Split_barrel_FMN-bd"/>
</dbReference>
<evidence type="ECO:0000313" key="3">
    <source>
        <dbReference type="Proteomes" id="UP001469365"/>
    </source>
</evidence>
<dbReference type="Pfam" id="PF01243">
    <property type="entry name" value="PNPOx_N"/>
    <property type="match status" value="1"/>
</dbReference>
<feature type="domain" description="Pyridoxamine 5'-phosphate oxidase N-terminal" evidence="1">
    <location>
        <begin position="7"/>
        <end position="128"/>
    </location>
</feature>
<name>A0ABU9DSA2_9BACL</name>
<gene>
    <name evidence="2" type="ORF">WMW72_24405</name>
</gene>
<evidence type="ECO:0000259" key="1">
    <source>
        <dbReference type="Pfam" id="PF01243"/>
    </source>
</evidence>
<dbReference type="RefSeq" id="WP_341418193.1">
    <property type="nucleotide sequence ID" value="NZ_JBBPCC010000018.1"/>
</dbReference>
<reference evidence="2 3" key="1">
    <citation type="submission" date="2024-04" db="EMBL/GenBank/DDBJ databases">
        <title>draft genome sequnece of Paenibacillus filicis.</title>
        <authorList>
            <person name="Kim D.-U."/>
        </authorList>
    </citation>
    <scope>NUCLEOTIDE SEQUENCE [LARGE SCALE GENOMIC DNA]</scope>
    <source>
        <strain evidence="2 3">KACC14197</strain>
    </source>
</reference>
<comment type="caution">
    <text evidence="2">The sequence shown here is derived from an EMBL/GenBank/DDBJ whole genome shotgun (WGS) entry which is preliminary data.</text>
</comment>
<evidence type="ECO:0000313" key="2">
    <source>
        <dbReference type="EMBL" id="MEK8131052.1"/>
    </source>
</evidence>
<dbReference type="Proteomes" id="UP001469365">
    <property type="component" value="Unassembled WGS sequence"/>
</dbReference>
<dbReference type="InterPro" id="IPR052917">
    <property type="entry name" value="Stress-Dev_Protein"/>
</dbReference>
<dbReference type="PANTHER" id="PTHR34818">
    <property type="entry name" value="PROTEIN BLI-3"/>
    <property type="match status" value="1"/>
</dbReference>
<keyword evidence="3" id="KW-1185">Reference proteome</keyword>
<sequence length="139" mass="16153">MQQTQQLDRQIVDILAANRICSFGTIDGQKPKVRYMALFHEELTIYLATNSKTDKVDELRNNPNVHVLVGYDGKKSPDILQIEATAEVCTEDSLRQRLWKDSFQEWFQGPHDPEYAILKLTPQRIEYTGEDKQTRVWQG</sequence>
<accession>A0ABU9DSA2</accession>
<proteinExistence type="predicted"/>
<organism evidence="2 3">
    <name type="scientific">Paenibacillus filicis</name>
    <dbReference type="NCBI Taxonomy" id="669464"/>
    <lineage>
        <taxon>Bacteria</taxon>
        <taxon>Bacillati</taxon>
        <taxon>Bacillota</taxon>
        <taxon>Bacilli</taxon>
        <taxon>Bacillales</taxon>
        <taxon>Paenibacillaceae</taxon>
        <taxon>Paenibacillus</taxon>
    </lineage>
</organism>
<dbReference type="EMBL" id="JBBPCC010000018">
    <property type="protein sequence ID" value="MEK8131052.1"/>
    <property type="molecule type" value="Genomic_DNA"/>
</dbReference>